<evidence type="ECO:0000313" key="2">
    <source>
        <dbReference type="Proteomes" id="UP000053240"/>
    </source>
</evidence>
<dbReference type="AlphaFoldDB" id="A0A0N1PIF6"/>
<protein>
    <submittedName>
        <fullName evidence="1">Uncharacterized protein</fullName>
    </submittedName>
</protein>
<keyword evidence="2" id="KW-1185">Reference proteome</keyword>
<sequence length="100" mass="11379">PHAFTLLAILNHTRHQVRELYQLGNNDAAMAYSCVLSDLAKLLILLNKQQVPVVPDEWPRLASWAERKERVDKVGSRRIIKPTNVASIFVMKAKAHAKHM</sequence>
<gene>
    <name evidence="1" type="ORF">RR48_00279</name>
</gene>
<name>A0A0N1PIF6_PAPMA</name>
<organism evidence="1 2">
    <name type="scientific">Papilio machaon</name>
    <name type="common">Old World swallowtail butterfly</name>
    <dbReference type="NCBI Taxonomy" id="76193"/>
    <lineage>
        <taxon>Eukaryota</taxon>
        <taxon>Metazoa</taxon>
        <taxon>Ecdysozoa</taxon>
        <taxon>Arthropoda</taxon>
        <taxon>Hexapoda</taxon>
        <taxon>Insecta</taxon>
        <taxon>Pterygota</taxon>
        <taxon>Neoptera</taxon>
        <taxon>Endopterygota</taxon>
        <taxon>Lepidoptera</taxon>
        <taxon>Glossata</taxon>
        <taxon>Ditrysia</taxon>
        <taxon>Papilionoidea</taxon>
        <taxon>Papilionidae</taxon>
        <taxon>Papilioninae</taxon>
        <taxon>Papilio</taxon>
    </lineage>
</organism>
<comment type="caution">
    <text evidence="1">The sequence shown here is derived from an EMBL/GenBank/DDBJ whole genome shotgun (WGS) entry which is preliminary data.</text>
</comment>
<proteinExistence type="predicted"/>
<dbReference type="Proteomes" id="UP000053240">
    <property type="component" value="Unassembled WGS sequence"/>
</dbReference>
<dbReference type="EMBL" id="LADJ01047215">
    <property type="protein sequence ID" value="KPJ21443.1"/>
    <property type="molecule type" value="Genomic_DNA"/>
</dbReference>
<feature type="non-terminal residue" evidence="1">
    <location>
        <position position="1"/>
    </location>
</feature>
<accession>A0A0N1PIF6</accession>
<evidence type="ECO:0000313" key="1">
    <source>
        <dbReference type="EMBL" id="KPJ21443.1"/>
    </source>
</evidence>
<dbReference type="STRING" id="76193.A0A0N1PIF6"/>
<reference evidence="1 2" key="1">
    <citation type="journal article" date="2015" name="Nat. Commun.">
        <title>Outbred genome sequencing and CRISPR/Cas9 gene editing in butterflies.</title>
        <authorList>
            <person name="Li X."/>
            <person name="Fan D."/>
            <person name="Zhang W."/>
            <person name="Liu G."/>
            <person name="Zhang L."/>
            <person name="Zhao L."/>
            <person name="Fang X."/>
            <person name="Chen L."/>
            <person name="Dong Y."/>
            <person name="Chen Y."/>
            <person name="Ding Y."/>
            <person name="Zhao R."/>
            <person name="Feng M."/>
            <person name="Zhu Y."/>
            <person name="Feng Y."/>
            <person name="Jiang X."/>
            <person name="Zhu D."/>
            <person name="Xiang H."/>
            <person name="Feng X."/>
            <person name="Li S."/>
            <person name="Wang J."/>
            <person name="Zhang G."/>
            <person name="Kronforst M.R."/>
            <person name="Wang W."/>
        </authorList>
    </citation>
    <scope>NUCLEOTIDE SEQUENCE [LARGE SCALE GENOMIC DNA]</scope>
    <source>
        <strain evidence="1">Ya'a_city_454_Pm</strain>
        <tissue evidence="1">Whole body</tissue>
    </source>
</reference>
<dbReference type="InParanoid" id="A0A0N1PIF6"/>